<dbReference type="Proteomes" id="UP000886881">
    <property type="component" value="Unassembled WGS sequence"/>
</dbReference>
<evidence type="ECO:0000256" key="2">
    <source>
        <dbReference type="ARBA" id="ARBA00022803"/>
    </source>
</evidence>
<name>A0A9D1KIT2_9BACT</name>
<evidence type="ECO:0008006" key="7">
    <source>
        <dbReference type="Google" id="ProtNLM"/>
    </source>
</evidence>
<dbReference type="SMART" id="SM00028">
    <property type="entry name" value="TPR"/>
    <property type="match status" value="3"/>
</dbReference>
<proteinExistence type="predicted"/>
<dbReference type="SUPFAM" id="SSF48452">
    <property type="entry name" value="TPR-like"/>
    <property type="match status" value="1"/>
</dbReference>
<feature type="signal peptide" evidence="4">
    <location>
        <begin position="1"/>
        <end position="21"/>
    </location>
</feature>
<evidence type="ECO:0000256" key="3">
    <source>
        <dbReference type="PROSITE-ProRule" id="PRU00339"/>
    </source>
</evidence>
<dbReference type="InterPro" id="IPR011990">
    <property type="entry name" value="TPR-like_helical_dom_sf"/>
</dbReference>
<organism evidence="5 6">
    <name type="scientific">Candidatus Cryptobacteroides merdipullorum</name>
    <dbReference type="NCBI Taxonomy" id="2840771"/>
    <lineage>
        <taxon>Bacteria</taxon>
        <taxon>Pseudomonadati</taxon>
        <taxon>Bacteroidota</taxon>
        <taxon>Bacteroidia</taxon>
        <taxon>Bacteroidales</taxon>
        <taxon>Candidatus Cryptobacteroides</taxon>
    </lineage>
</organism>
<dbReference type="AlphaFoldDB" id="A0A9D1KIT2"/>
<reference evidence="5" key="2">
    <citation type="journal article" date="2021" name="PeerJ">
        <title>Extensive microbial diversity within the chicken gut microbiome revealed by metagenomics and culture.</title>
        <authorList>
            <person name="Gilroy R."/>
            <person name="Ravi A."/>
            <person name="Getino M."/>
            <person name="Pursley I."/>
            <person name="Horton D.L."/>
            <person name="Alikhan N.F."/>
            <person name="Baker D."/>
            <person name="Gharbi K."/>
            <person name="Hall N."/>
            <person name="Watson M."/>
            <person name="Adriaenssens E.M."/>
            <person name="Foster-Nyarko E."/>
            <person name="Jarju S."/>
            <person name="Secka A."/>
            <person name="Antonio M."/>
            <person name="Oren A."/>
            <person name="Chaudhuri R.R."/>
            <person name="La Ragione R."/>
            <person name="Hildebrand F."/>
            <person name="Pallen M.J."/>
        </authorList>
    </citation>
    <scope>NUCLEOTIDE SEQUENCE</scope>
    <source>
        <strain evidence="5">ChiHecec2B26-709</strain>
    </source>
</reference>
<dbReference type="Gene3D" id="1.25.40.10">
    <property type="entry name" value="Tetratricopeptide repeat domain"/>
    <property type="match status" value="2"/>
</dbReference>
<evidence type="ECO:0000256" key="1">
    <source>
        <dbReference type="ARBA" id="ARBA00022737"/>
    </source>
</evidence>
<feature type="repeat" description="TPR" evidence="3">
    <location>
        <begin position="309"/>
        <end position="342"/>
    </location>
</feature>
<dbReference type="Pfam" id="PF13181">
    <property type="entry name" value="TPR_8"/>
    <property type="match status" value="1"/>
</dbReference>
<evidence type="ECO:0000313" key="5">
    <source>
        <dbReference type="EMBL" id="HIT47080.1"/>
    </source>
</evidence>
<gene>
    <name evidence="5" type="ORF">IAC35_04395</name>
</gene>
<reference evidence="5" key="1">
    <citation type="submission" date="2020-10" db="EMBL/GenBank/DDBJ databases">
        <authorList>
            <person name="Gilroy R."/>
        </authorList>
    </citation>
    <scope>NUCLEOTIDE SEQUENCE</scope>
    <source>
        <strain evidence="5">ChiHecec2B26-709</strain>
    </source>
</reference>
<keyword evidence="1" id="KW-0677">Repeat</keyword>
<comment type="caution">
    <text evidence="5">The sequence shown here is derived from an EMBL/GenBank/DDBJ whole genome shotgun (WGS) entry which is preliminary data.</text>
</comment>
<keyword evidence="2 3" id="KW-0802">TPR repeat</keyword>
<sequence>MKKLFLVLAIAASLQAFDAQAQVKSPAAAKSAVEKAEATTQNPKQAGKPATWVKYGKALLDAYNAPIGNVWIGMGRQEFDVLGASEKPASEEVVTLSGRQMTKLVCETKNLYFNENGQLEIIEVTAPVFEDVLDRAMNAYAEAGKVDAKGQKTKDIAAGLTDVAKKFSDEAYNAYSLGDYALSSELFEKAAAASGTAPLSQLDTNAVYNAGFTAYFAGNYDRAKVFYETCLANNYYGEGGEVFSRLAEIADKGGDKAGSKDYLERGFSLFPQSQSILVGLINYYMANNEDTDRLFELLDEAKKNEPDNASLYYVEGNIYVELGDGDSAIAAYNKCSEINPDYEYGYIGAGVYYYDHAVELQNQASTEMDDAKYAALMGEFETSLKSCIAPFEKAFELTKDPEIKATIAEYLKNASFRFRTEGPEYQEMYDKYANYNPAN</sequence>
<dbReference type="EMBL" id="DVLC01000083">
    <property type="protein sequence ID" value="HIT47080.1"/>
    <property type="molecule type" value="Genomic_DNA"/>
</dbReference>
<dbReference type="PROSITE" id="PS50005">
    <property type="entry name" value="TPR"/>
    <property type="match status" value="1"/>
</dbReference>
<accession>A0A9D1KIT2</accession>
<dbReference type="InterPro" id="IPR050498">
    <property type="entry name" value="Ycf3"/>
</dbReference>
<dbReference type="GO" id="GO:0009279">
    <property type="term" value="C:cell outer membrane"/>
    <property type="evidence" value="ECO:0007669"/>
    <property type="project" value="TreeGrafter"/>
</dbReference>
<keyword evidence="4" id="KW-0732">Signal</keyword>
<dbReference type="GO" id="GO:0046813">
    <property type="term" value="P:receptor-mediated virion attachment to host cell"/>
    <property type="evidence" value="ECO:0007669"/>
    <property type="project" value="TreeGrafter"/>
</dbReference>
<dbReference type="PANTHER" id="PTHR44858:SF1">
    <property type="entry name" value="UDP-N-ACETYLGLUCOSAMINE--PEPTIDE N-ACETYLGLUCOSAMINYLTRANSFERASE SPINDLY-RELATED"/>
    <property type="match status" value="1"/>
</dbReference>
<dbReference type="PANTHER" id="PTHR44858">
    <property type="entry name" value="TETRATRICOPEPTIDE REPEAT PROTEIN 6"/>
    <property type="match status" value="1"/>
</dbReference>
<feature type="chain" id="PRO_5039261919" description="Tetratricopeptide repeat protein" evidence="4">
    <location>
        <begin position="22"/>
        <end position="439"/>
    </location>
</feature>
<protein>
    <recommendedName>
        <fullName evidence="7">Tetratricopeptide repeat protein</fullName>
    </recommendedName>
</protein>
<dbReference type="InterPro" id="IPR019734">
    <property type="entry name" value="TPR_rpt"/>
</dbReference>
<evidence type="ECO:0000256" key="4">
    <source>
        <dbReference type="SAM" id="SignalP"/>
    </source>
</evidence>
<evidence type="ECO:0000313" key="6">
    <source>
        <dbReference type="Proteomes" id="UP000886881"/>
    </source>
</evidence>